<dbReference type="EMBL" id="JHQK01000006">
    <property type="protein sequence ID" value="KHN67150.1"/>
    <property type="molecule type" value="Genomic_DNA"/>
</dbReference>
<sequence>MGEGNLLVVIVTFQRVNHHMHEVAIQALVVVRLVRVLRSVLVVEPKIVWGRVETNIALLWMAINAIAKQQI</sequence>
<gene>
    <name evidence="1" type="ORF">DH17_15400</name>
</gene>
<name>A0A0B2UE14_9GAMM</name>
<proteinExistence type="predicted"/>
<dbReference type="Proteomes" id="UP000031012">
    <property type="component" value="Unassembled WGS sequence"/>
</dbReference>
<reference evidence="1 2" key="1">
    <citation type="submission" date="2014-03" db="EMBL/GenBank/DDBJ databases">
        <title>Genome sequence of the diesel-degrader and plant-growth promoter Acinetobacter oleivorans PF-1 isolated from the roots of poplar tree.</title>
        <authorList>
            <person name="Gkorezis P."/>
            <person name="van Hamme J."/>
            <person name="Rineau F."/>
            <person name="Vangronsveld J."/>
            <person name="Francetti A."/>
        </authorList>
    </citation>
    <scope>NUCLEOTIDE SEQUENCE [LARGE SCALE GENOMIC DNA]</scope>
    <source>
        <strain evidence="1 2">PF1</strain>
    </source>
</reference>
<comment type="caution">
    <text evidence="1">The sequence shown here is derived from an EMBL/GenBank/DDBJ whole genome shotgun (WGS) entry which is preliminary data.</text>
</comment>
<organism evidence="1 2">
    <name type="scientific">Acinetobacter oleivorans</name>
    <dbReference type="NCBI Taxonomy" id="1148157"/>
    <lineage>
        <taxon>Bacteria</taxon>
        <taxon>Pseudomonadati</taxon>
        <taxon>Pseudomonadota</taxon>
        <taxon>Gammaproteobacteria</taxon>
        <taxon>Moraxellales</taxon>
        <taxon>Moraxellaceae</taxon>
        <taxon>Acinetobacter</taxon>
    </lineage>
</organism>
<evidence type="ECO:0000313" key="1">
    <source>
        <dbReference type="EMBL" id="KHN67150.1"/>
    </source>
</evidence>
<protein>
    <submittedName>
        <fullName evidence="1">Uncharacterized protein</fullName>
    </submittedName>
</protein>
<dbReference type="AlphaFoldDB" id="A0A0B2UE14"/>
<evidence type="ECO:0000313" key="2">
    <source>
        <dbReference type="Proteomes" id="UP000031012"/>
    </source>
</evidence>
<accession>A0A0B2UE14</accession>